<reference evidence="12" key="1">
    <citation type="submission" date="2020-11" db="EMBL/GenBank/DDBJ databases">
        <authorList>
            <person name="Tran Van P."/>
        </authorList>
    </citation>
    <scope>NUCLEOTIDE SEQUENCE</scope>
</reference>
<evidence type="ECO:0000256" key="10">
    <source>
        <dbReference type="ARBA" id="ARBA00023033"/>
    </source>
</evidence>
<keyword evidence="6" id="KW-0479">Metal-binding</keyword>
<dbReference type="Proteomes" id="UP000728032">
    <property type="component" value="Unassembled WGS sequence"/>
</dbReference>
<keyword evidence="11" id="KW-0812">Transmembrane</keyword>
<dbReference type="PANTHER" id="PTHR24302">
    <property type="entry name" value="CYTOCHROME P450 FAMILY 3"/>
    <property type="match status" value="1"/>
</dbReference>
<organism evidence="12">
    <name type="scientific">Oppiella nova</name>
    <dbReference type="NCBI Taxonomy" id="334625"/>
    <lineage>
        <taxon>Eukaryota</taxon>
        <taxon>Metazoa</taxon>
        <taxon>Ecdysozoa</taxon>
        <taxon>Arthropoda</taxon>
        <taxon>Chelicerata</taxon>
        <taxon>Arachnida</taxon>
        <taxon>Acari</taxon>
        <taxon>Acariformes</taxon>
        <taxon>Sarcoptiformes</taxon>
        <taxon>Oribatida</taxon>
        <taxon>Brachypylina</taxon>
        <taxon>Oppioidea</taxon>
        <taxon>Oppiidae</taxon>
        <taxon>Oppiella</taxon>
    </lineage>
</organism>
<keyword evidence="11" id="KW-0472">Membrane</keyword>
<dbReference type="GO" id="GO:0005506">
    <property type="term" value="F:iron ion binding"/>
    <property type="evidence" value="ECO:0007669"/>
    <property type="project" value="InterPro"/>
</dbReference>
<evidence type="ECO:0000256" key="8">
    <source>
        <dbReference type="ARBA" id="ARBA00023002"/>
    </source>
</evidence>
<evidence type="ECO:0000256" key="11">
    <source>
        <dbReference type="SAM" id="Phobius"/>
    </source>
</evidence>
<comment type="cofactor">
    <cofactor evidence="1">
        <name>heme</name>
        <dbReference type="ChEBI" id="CHEBI:30413"/>
    </cofactor>
</comment>
<keyword evidence="7" id="KW-0256">Endoplasmic reticulum</keyword>
<keyword evidence="9" id="KW-0408">Iron</keyword>
<evidence type="ECO:0008006" key="14">
    <source>
        <dbReference type="Google" id="ProtNLM"/>
    </source>
</evidence>
<dbReference type="InterPro" id="IPR036396">
    <property type="entry name" value="Cyt_P450_sf"/>
</dbReference>
<accession>A0A7R9MBE7</accession>
<keyword evidence="11" id="KW-1133">Transmembrane helix</keyword>
<keyword evidence="8" id="KW-0560">Oxidoreductase</keyword>
<keyword evidence="13" id="KW-1185">Reference proteome</keyword>
<dbReference type="InterPro" id="IPR002402">
    <property type="entry name" value="Cyt_P450_E_grp-II"/>
</dbReference>
<feature type="transmembrane region" description="Helical" evidence="11">
    <location>
        <begin position="15"/>
        <end position="33"/>
    </location>
</feature>
<dbReference type="GO" id="GO:0016705">
    <property type="term" value="F:oxidoreductase activity, acting on paired donors, with incorporation or reduction of molecular oxygen"/>
    <property type="evidence" value="ECO:0007669"/>
    <property type="project" value="InterPro"/>
</dbReference>
<feature type="non-terminal residue" evidence="12">
    <location>
        <position position="1"/>
    </location>
</feature>
<dbReference type="OrthoDB" id="2789670at2759"/>
<evidence type="ECO:0000256" key="2">
    <source>
        <dbReference type="ARBA" id="ARBA00004174"/>
    </source>
</evidence>
<protein>
    <recommendedName>
        <fullName evidence="14">Cytochrome P450</fullName>
    </recommendedName>
</protein>
<dbReference type="PANTHER" id="PTHR24302:SF15">
    <property type="entry name" value="FATTY-ACID PEROXYGENASE"/>
    <property type="match status" value="1"/>
</dbReference>
<evidence type="ECO:0000256" key="4">
    <source>
        <dbReference type="ARBA" id="ARBA00010617"/>
    </source>
</evidence>
<dbReference type="InterPro" id="IPR001128">
    <property type="entry name" value="Cyt_P450"/>
</dbReference>
<evidence type="ECO:0000256" key="7">
    <source>
        <dbReference type="ARBA" id="ARBA00022848"/>
    </source>
</evidence>
<dbReference type="GO" id="GO:0005789">
    <property type="term" value="C:endoplasmic reticulum membrane"/>
    <property type="evidence" value="ECO:0007669"/>
    <property type="project" value="UniProtKB-SubCell"/>
</dbReference>
<dbReference type="AlphaFoldDB" id="A0A7R9MBE7"/>
<dbReference type="GO" id="GO:0020037">
    <property type="term" value="F:heme binding"/>
    <property type="evidence" value="ECO:0007669"/>
    <property type="project" value="InterPro"/>
</dbReference>
<dbReference type="GO" id="GO:0008395">
    <property type="term" value="F:steroid hydroxylase activity"/>
    <property type="evidence" value="ECO:0007669"/>
    <property type="project" value="TreeGrafter"/>
</dbReference>
<name>A0A7R9MBE7_9ACAR</name>
<evidence type="ECO:0000256" key="3">
    <source>
        <dbReference type="ARBA" id="ARBA00004406"/>
    </source>
</evidence>
<dbReference type="EMBL" id="OC924903">
    <property type="protein sequence ID" value="CAD7655806.1"/>
    <property type="molecule type" value="Genomic_DNA"/>
</dbReference>
<keyword evidence="10" id="KW-0503">Monooxygenase</keyword>
<evidence type="ECO:0000313" key="13">
    <source>
        <dbReference type="Proteomes" id="UP000728032"/>
    </source>
</evidence>
<dbReference type="FunFam" id="1.10.630.10:FF:000182">
    <property type="entry name" value="Cytochrome P450 3A4"/>
    <property type="match status" value="1"/>
</dbReference>
<dbReference type="PRINTS" id="PR00464">
    <property type="entry name" value="EP450II"/>
</dbReference>
<sequence length="336" mass="38411">MTSLLWSVLAPISQVYEWCLIGLIVAVLAYYHFSWKNALSYWKDRQISGPKPIPIFGNVLSPVLKARPFVEMEWYKKYGKLFGVFNMGKPCLTVADPELIKQILVKDFRSFRNRRAVAGNHKIFSKIMLLARDDDWKRVRAIASPTFTSGKMKKMYGLINHCCEDFLNNLDKDVSKGMNEVELKQLMGAYTMDVIASCAFATKTNTYADPNNPFTTNADKLFNIPFWKGMLSSLLPSFIVSIFRRIVNAGNSDADFFTDFTRSIIKKRRDNKEKHNDFLQLLIDVERSEGDIREASDANEAHHVNEGKDEITADAEAFSNVLEKKLTEDEILAQCF</sequence>
<dbReference type="InterPro" id="IPR050705">
    <property type="entry name" value="Cytochrome_P450_3A"/>
</dbReference>
<keyword evidence="5" id="KW-0349">Heme</keyword>
<gene>
    <name evidence="12" type="ORF">ONB1V03_LOCUS12447</name>
</gene>
<evidence type="ECO:0000256" key="9">
    <source>
        <dbReference type="ARBA" id="ARBA00023004"/>
    </source>
</evidence>
<dbReference type="EMBL" id="CAJPVJ010010078">
    <property type="protein sequence ID" value="CAG2172993.1"/>
    <property type="molecule type" value="Genomic_DNA"/>
</dbReference>
<keyword evidence="7" id="KW-0492">Microsome</keyword>
<evidence type="ECO:0000256" key="5">
    <source>
        <dbReference type="ARBA" id="ARBA00022617"/>
    </source>
</evidence>
<dbReference type="SUPFAM" id="SSF48264">
    <property type="entry name" value="Cytochrome P450"/>
    <property type="match status" value="1"/>
</dbReference>
<evidence type="ECO:0000313" key="12">
    <source>
        <dbReference type="EMBL" id="CAD7655806.1"/>
    </source>
</evidence>
<evidence type="ECO:0000256" key="6">
    <source>
        <dbReference type="ARBA" id="ARBA00022723"/>
    </source>
</evidence>
<comment type="subcellular location">
    <subcellularLocation>
        <location evidence="3">Endoplasmic reticulum membrane</location>
        <topology evidence="3">Peripheral membrane protein</topology>
    </subcellularLocation>
    <subcellularLocation>
        <location evidence="2">Microsome membrane</location>
        <topology evidence="2">Peripheral membrane protein</topology>
    </subcellularLocation>
</comment>
<comment type="similarity">
    <text evidence="4">Belongs to the cytochrome P450 family.</text>
</comment>
<dbReference type="Pfam" id="PF00067">
    <property type="entry name" value="p450"/>
    <property type="match status" value="1"/>
</dbReference>
<evidence type="ECO:0000256" key="1">
    <source>
        <dbReference type="ARBA" id="ARBA00001971"/>
    </source>
</evidence>
<proteinExistence type="inferred from homology"/>
<dbReference type="Gene3D" id="1.10.630.10">
    <property type="entry name" value="Cytochrome P450"/>
    <property type="match status" value="1"/>
</dbReference>